<dbReference type="Pfam" id="PF00395">
    <property type="entry name" value="SLH"/>
    <property type="match status" value="3"/>
</dbReference>
<dbReference type="EMBL" id="JPVQ01000027">
    <property type="protein sequence ID" value="KGR90055.1"/>
    <property type="molecule type" value="Genomic_DNA"/>
</dbReference>
<keyword evidence="4" id="KW-1185">Reference proteome</keyword>
<name>A0A0A3J2V0_9BACL</name>
<dbReference type="Proteomes" id="UP000030595">
    <property type="component" value="Unassembled WGS sequence"/>
</dbReference>
<dbReference type="OrthoDB" id="1706086at2"/>
<dbReference type="eggNOG" id="COG1404">
    <property type="taxonomic scope" value="Bacteria"/>
</dbReference>
<feature type="signal peptide" evidence="1">
    <location>
        <begin position="1"/>
        <end position="31"/>
    </location>
</feature>
<dbReference type="InterPro" id="IPR001119">
    <property type="entry name" value="SLH_dom"/>
</dbReference>
<evidence type="ECO:0000313" key="4">
    <source>
        <dbReference type="Proteomes" id="UP000030595"/>
    </source>
</evidence>
<feature type="domain" description="SLH" evidence="2">
    <location>
        <begin position="95"/>
        <end position="160"/>
    </location>
</feature>
<evidence type="ECO:0000313" key="3">
    <source>
        <dbReference type="EMBL" id="KGR90055.1"/>
    </source>
</evidence>
<gene>
    <name evidence="3" type="ORF">CD30_13860</name>
</gene>
<feature type="domain" description="SLH" evidence="2">
    <location>
        <begin position="167"/>
        <end position="227"/>
    </location>
</feature>
<feature type="domain" description="SLH" evidence="2">
    <location>
        <begin position="29"/>
        <end position="92"/>
    </location>
</feature>
<sequence>MANQPKKYKKFVASAATATLVASAIVPVASAATPSDIAGNDHEQNIKDLLELGYVSGKADGTFAPNEAVTRGQVVLMLGKWAEAQGIEVPADYLEKEYFTDYPSYLTDDNKKYYALVKAAGIFEGYEDGSLKPAQNLSRVQLAVVLNSAYEAVTGKSLVDLAGDTSDVVLGDIDAIYAPYQPAVLAMKKLGITAPANFNPTGTVTRGQFASFLNATIKAEAPAGEAATAIQSLTATGKSQLTVQFNGSVDTEAAKFALAQSSTAIAVSDVDWNEEKTEAVLTVDGTFSDATYTLTVSGVTEQDLTATVTTTREKVTTIEFLSDKLVLTGRENTPVAGGEEYKEAIITFAIYNQYGEDITESVNESYLKDLDVNGIDVYEDANQTYVKAPYVEDGKFVVWVDGDEDDDATGSVEFTYERNDEEINVKHDVQLSDEGEPAQVEIVGLYSPNDDELNVENLEDRNAEFSILFKVKDQYGIEMDAEFADDTNSNASSGDTTMLEQVREGLSVDVSDDDIFEIEDADDNGSGHGLDGVEVINVDGEYYFAIDIFADDITDVKSGDNTVTFRSQATGEETSQVFTVADSGEPHSIELGLPNEVIAGDEDVLLPVFAYDASGELITNAKSLNDDLSEDKILVKPDNGLVKNATGNQATDFTFVEKNGQVYLKFKSSDNLRDEAEEFDIEIEVDKSGVENTLTLFVEPNAHPEKIVKIADNALTYIASGDTTTIKFEDIVFEDQYGRIYDDYSNDAANHNAAPADSNRSWEKYKVRARVLNNNIIASGDSTEVVNGTTYQTINNNSDGKFTFTANGGNATVEFSLVGEDVQDNPILDTLDVTFRTVEFEDFKSYVVKSDGVVDAIDTSDDAGITVYGVLGNGLEIELTNPNSYQIIPGKYLTGDSSTGITASGSYNNVLTDEGDKVETEVTVIINEDGTSITHALTLVNEEPKVSARFAVVDKDSLGNSLLEDITVDYSTVNSNDGALKLDEIINEILSEGKFDVEDQFDQDVLKTYDANGNDLNSNSGPRNINVTNGEVTFANGTDTEKVVFTISDINSNNDKGVVTGNASQNLSVDLGSDGLESGDSFTLTLSIDGKSQAIKVFLQ</sequence>
<reference evidence="3 4" key="1">
    <citation type="submission" date="2014-02" db="EMBL/GenBank/DDBJ databases">
        <title>Draft genome sequence of Lysinibacillus massiliensis CCUG 49529.</title>
        <authorList>
            <person name="Zhang F."/>
            <person name="Wang G."/>
            <person name="Zhang L."/>
        </authorList>
    </citation>
    <scope>NUCLEOTIDE SEQUENCE [LARGE SCALE GENOMIC DNA]</scope>
    <source>
        <strain evidence="3 4">CCUG 49529</strain>
    </source>
</reference>
<protein>
    <recommendedName>
        <fullName evidence="2">SLH domain-containing protein</fullName>
    </recommendedName>
</protein>
<proteinExistence type="predicted"/>
<dbReference type="RefSeq" id="WP_036177867.1">
    <property type="nucleotide sequence ID" value="NZ_AVCZ01000027.1"/>
</dbReference>
<organism evidence="3 4">
    <name type="scientific">Ureibacillus massiliensis 4400831 = CIP 108448 = CCUG 49529</name>
    <dbReference type="NCBI Taxonomy" id="1211035"/>
    <lineage>
        <taxon>Bacteria</taxon>
        <taxon>Bacillati</taxon>
        <taxon>Bacillota</taxon>
        <taxon>Bacilli</taxon>
        <taxon>Bacillales</taxon>
        <taxon>Caryophanaceae</taxon>
        <taxon>Ureibacillus</taxon>
    </lineage>
</organism>
<evidence type="ECO:0000256" key="1">
    <source>
        <dbReference type="SAM" id="SignalP"/>
    </source>
</evidence>
<dbReference type="PROSITE" id="PS51272">
    <property type="entry name" value="SLH"/>
    <property type="match status" value="3"/>
</dbReference>
<dbReference type="AlphaFoldDB" id="A0A0A3J2V0"/>
<accession>A0A0A3J2V0</accession>
<feature type="chain" id="PRO_5002002988" description="SLH domain-containing protein" evidence="1">
    <location>
        <begin position="32"/>
        <end position="1100"/>
    </location>
</feature>
<evidence type="ECO:0000259" key="2">
    <source>
        <dbReference type="PROSITE" id="PS51272"/>
    </source>
</evidence>
<keyword evidence="1" id="KW-0732">Signal</keyword>
<comment type="caution">
    <text evidence="3">The sequence shown here is derived from an EMBL/GenBank/DDBJ whole genome shotgun (WGS) entry which is preliminary data.</text>
</comment>